<dbReference type="EMBL" id="JBHTJG010000004">
    <property type="protein sequence ID" value="MFD0946774.1"/>
    <property type="molecule type" value="Genomic_DNA"/>
</dbReference>
<reference evidence="4" key="1">
    <citation type="journal article" date="2019" name="Int. J. Syst. Evol. Microbiol.">
        <title>The Global Catalogue of Microorganisms (GCM) 10K type strain sequencing project: providing services to taxonomists for standard genome sequencing and annotation.</title>
        <authorList>
            <consortium name="The Broad Institute Genomics Platform"/>
            <consortium name="The Broad Institute Genome Sequencing Center for Infectious Disease"/>
            <person name="Wu L."/>
            <person name="Ma J."/>
        </authorList>
    </citation>
    <scope>NUCLEOTIDE SEQUENCE [LARGE SCALE GENOMIC DNA]</scope>
    <source>
        <strain evidence="4">CCUG 62982</strain>
    </source>
</reference>
<evidence type="ECO:0000256" key="2">
    <source>
        <dbReference type="SAM" id="SignalP"/>
    </source>
</evidence>
<feature type="transmembrane region" description="Helical" evidence="1">
    <location>
        <begin position="39"/>
        <end position="59"/>
    </location>
</feature>
<feature type="chain" id="PRO_5045615031" evidence="2">
    <location>
        <begin position="24"/>
        <end position="69"/>
    </location>
</feature>
<gene>
    <name evidence="3" type="ORF">ACFQ1E_10535</name>
</gene>
<comment type="caution">
    <text evidence="3">The sequence shown here is derived from an EMBL/GenBank/DDBJ whole genome shotgun (WGS) entry which is preliminary data.</text>
</comment>
<dbReference type="RefSeq" id="WP_264944129.1">
    <property type="nucleotide sequence ID" value="NZ_JAPDRA010000004.1"/>
</dbReference>
<evidence type="ECO:0000313" key="3">
    <source>
        <dbReference type="EMBL" id="MFD0946774.1"/>
    </source>
</evidence>
<keyword evidence="4" id="KW-1185">Reference proteome</keyword>
<keyword evidence="1" id="KW-0812">Transmembrane</keyword>
<keyword evidence="1" id="KW-1133">Transmembrane helix</keyword>
<organism evidence="3 4">
    <name type="scientific">Sphingomonas canadensis</name>
    <dbReference type="NCBI Taxonomy" id="1219257"/>
    <lineage>
        <taxon>Bacteria</taxon>
        <taxon>Pseudomonadati</taxon>
        <taxon>Pseudomonadota</taxon>
        <taxon>Alphaproteobacteria</taxon>
        <taxon>Sphingomonadales</taxon>
        <taxon>Sphingomonadaceae</taxon>
        <taxon>Sphingomonas</taxon>
    </lineage>
</organism>
<accession>A0ABW3H654</accession>
<evidence type="ECO:0000313" key="4">
    <source>
        <dbReference type="Proteomes" id="UP001596977"/>
    </source>
</evidence>
<keyword evidence="1" id="KW-0472">Membrane</keyword>
<proteinExistence type="predicted"/>
<protein>
    <submittedName>
        <fullName evidence="3">Uncharacterized protein</fullName>
    </submittedName>
</protein>
<keyword evidence="2" id="KW-0732">Signal</keyword>
<feature type="signal peptide" evidence="2">
    <location>
        <begin position="1"/>
        <end position="23"/>
    </location>
</feature>
<name>A0ABW3H654_9SPHN</name>
<evidence type="ECO:0000256" key="1">
    <source>
        <dbReference type="SAM" id="Phobius"/>
    </source>
</evidence>
<sequence>MRRTIAPALALLALAAIAAPALAVAPHSGAIATRSMPELSDFLLFAVAVAGVWLARRALRARFRRIPKD</sequence>
<dbReference type="Proteomes" id="UP001596977">
    <property type="component" value="Unassembled WGS sequence"/>
</dbReference>